<name>A0A0C1U8T4_9CLOT</name>
<dbReference type="PROSITE" id="PS51257">
    <property type="entry name" value="PROKAR_LIPOPROTEIN"/>
    <property type="match status" value="1"/>
</dbReference>
<reference evidence="2 3" key="1">
    <citation type="journal article" date="2015" name="Infect. Genet. Evol.">
        <title>Genomic sequences of six botulinum neurotoxin-producing strains representing three clostridial species illustrate the mobility and diversity of botulinum neurotoxin genes.</title>
        <authorList>
            <person name="Smith T.J."/>
            <person name="Hill K.K."/>
            <person name="Xie G."/>
            <person name="Foley B.T."/>
            <person name="Williamson C.H."/>
            <person name="Foster J.T."/>
            <person name="Johnson S.L."/>
            <person name="Chertkov O."/>
            <person name="Teshima H."/>
            <person name="Gibbons H.S."/>
            <person name="Johnsky L.A."/>
            <person name="Karavis M.A."/>
            <person name="Smith L.A."/>
        </authorList>
    </citation>
    <scope>NUCLEOTIDE SEQUENCE [LARGE SCALE GENOMIC DNA]</scope>
    <source>
        <strain evidence="2 3">CDC 2741</strain>
    </source>
</reference>
<evidence type="ECO:0000256" key="1">
    <source>
        <dbReference type="SAM" id="Coils"/>
    </source>
</evidence>
<evidence type="ECO:0000313" key="3">
    <source>
        <dbReference type="Proteomes" id="UP000031366"/>
    </source>
</evidence>
<dbReference type="AlphaFoldDB" id="A0A0C1U8T4"/>
<evidence type="ECO:0000313" key="2">
    <source>
        <dbReference type="EMBL" id="KIE48133.1"/>
    </source>
</evidence>
<organism evidence="2 3">
    <name type="scientific">Clostridium argentinense CDC 2741</name>
    <dbReference type="NCBI Taxonomy" id="1418104"/>
    <lineage>
        <taxon>Bacteria</taxon>
        <taxon>Bacillati</taxon>
        <taxon>Bacillota</taxon>
        <taxon>Clostridia</taxon>
        <taxon>Eubacteriales</taxon>
        <taxon>Clostridiaceae</taxon>
        <taxon>Clostridium</taxon>
    </lineage>
</organism>
<dbReference type="Proteomes" id="UP000031366">
    <property type="component" value="Unassembled WGS sequence"/>
</dbReference>
<proteinExistence type="predicted"/>
<gene>
    <name evidence="2" type="ORF">U732_3780</name>
</gene>
<keyword evidence="3" id="KW-1185">Reference proteome</keyword>
<keyword evidence="1" id="KW-0175">Coiled coil</keyword>
<dbReference type="EMBL" id="AYSO01000012">
    <property type="protein sequence ID" value="KIE48133.1"/>
    <property type="molecule type" value="Genomic_DNA"/>
</dbReference>
<feature type="coiled-coil region" evidence="1">
    <location>
        <begin position="35"/>
        <end position="96"/>
    </location>
</feature>
<accession>A0A0C1U8T4</accession>
<comment type="caution">
    <text evidence="2">The sequence shown here is derived from an EMBL/GenBank/DDBJ whole genome shotgun (WGS) entry which is preliminary data.</text>
</comment>
<sequence length="162" mass="19236">MYTKMVFNERSFKGKMWLSLIAILFLCITLIGCNLKEFKGQYENLNIENNKLELNVIDYFEKISSLTSSYNKKEIADELANLIREEEKIIKKYENLKPSKELQENYDGFLELLNEKNELYKEFEISIREDNKFTMESILKDMIKNTKEMTKISNEISNKLSN</sequence>
<keyword evidence="2" id="KW-0449">Lipoprotein</keyword>
<dbReference type="RefSeq" id="WP_039630240.1">
    <property type="nucleotide sequence ID" value="NZ_AYSO01000012.1"/>
</dbReference>
<protein>
    <submittedName>
        <fullName evidence="2">Putative lipoprotein</fullName>
    </submittedName>
</protein>